<dbReference type="OrthoDB" id="329862at2759"/>
<keyword evidence="5" id="KW-1185">Reference proteome</keyword>
<dbReference type="PANTHER" id="PTHR45266:SF3">
    <property type="entry name" value="OXALOACETATE DECARBOXYLASE ALPHA CHAIN"/>
    <property type="match status" value="1"/>
</dbReference>
<organism evidence="4 5">
    <name type="scientific">Vitrella brassicaformis (strain CCMP3155)</name>
    <dbReference type="NCBI Taxonomy" id="1169540"/>
    <lineage>
        <taxon>Eukaryota</taxon>
        <taxon>Sar</taxon>
        <taxon>Alveolata</taxon>
        <taxon>Colpodellida</taxon>
        <taxon>Vitrellaceae</taxon>
        <taxon>Vitrella</taxon>
    </lineage>
</organism>
<dbReference type="EMBL" id="CDMY01000323">
    <property type="protein sequence ID" value="CEM02322.1"/>
    <property type="molecule type" value="Genomic_DNA"/>
</dbReference>
<evidence type="ECO:0000313" key="5">
    <source>
        <dbReference type="Proteomes" id="UP000041254"/>
    </source>
</evidence>
<protein>
    <recommendedName>
        <fullName evidence="3">Lipoyl-binding domain-containing protein</fullName>
    </recommendedName>
</protein>
<evidence type="ECO:0000256" key="2">
    <source>
        <dbReference type="SAM" id="MobiDB-lite"/>
    </source>
</evidence>
<feature type="domain" description="Lipoyl-binding" evidence="3">
    <location>
        <begin position="262"/>
        <end position="335"/>
    </location>
</feature>
<proteinExistence type="predicted"/>
<sequence length="342" mass="35873">MSKKAFPQLCTTAAISLTLKEVLRGAPGGQQTHTSPWHSLYGYRVTLPSVGRQWSFLPSPASPDQPQEPTGVRVDVLRTPASFPAHYTVPPATPPVNGAASPSPLYRLRVQLDSGGGDEQPEHYAACWSFGGSSPSESSGVLQIAPVSHEDEDGKSEAPGGGPTEASSISVSIRNDGGQCVVHLEPIDDALLSAAGEVCLPVMRDYSQVEHDIASEEWTEDTSVQGAEGEGGVTILPAGGLGGAPDRPGKSLLGYVYIDIGEAGEGVEVRATMNGKAVKVLVDEGQQVKQGDGVVVIEAMKMETILRTPAAGTVTSVRVREGDAVTHQQTVVTVKPDTQYKK</sequence>
<reference evidence="4 5" key="1">
    <citation type="submission" date="2014-11" db="EMBL/GenBank/DDBJ databases">
        <authorList>
            <person name="Zhu J."/>
            <person name="Qi W."/>
            <person name="Song R."/>
        </authorList>
    </citation>
    <scope>NUCLEOTIDE SEQUENCE [LARGE SCALE GENOMIC DNA]</scope>
</reference>
<dbReference type="PANTHER" id="PTHR45266">
    <property type="entry name" value="OXALOACETATE DECARBOXYLASE ALPHA CHAIN"/>
    <property type="match status" value="1"/>
</dbReference>
<dbReference type="Proteomes" id="UP000041254">
    <property type="component" value="Unassembled WGS sequence"/>
</dbReference>
<keyword evidence="1" id="KW-0092">Biotin</keyword>
<dbReference type="InParanoid" id="A0A0G4EVU3"/>
<feature type="region of interest" description="Disordered" evidence="2">
    <location>
        <begin position="149"/>
        <end position="170"/>
    </location>
</feature>
<dbReference type="PROSITE" id="PS50968">
    <property type="entry name" value="BIOTINYL_LIPOYL"/>
    <property type="match status" value="1"/>
</dbReference>
<evidence type="ECO:0000256" key="1">
    <source>
        <dbReference type="ARBA" id="ARBA00023267"/>
    </source>
</evidence>
<dbReference type="InterPro" id="IPR000089">
    <property type="entry name" value="Biotin_lipoyl"/>
</dbReference>
<dbReference type="InterPro" id="IPR011053">
    <property type="entry name" value="Single_hybrid_motif"/>
</dbReference>
<dbReference type="AlphaFoldDB" id="A0A0G4EVU3"/>
<dbReference type="InterPro" id="IPR050709">
    <property type="entry name" value="Biotin_Carboxyl_Carrier/Decarb"/>
</dbReference>
<dbReference type="Gene3D" id="2.40.50.100">
    <property type="match status" value="1"/>
</dbReference>
<dbReference type="SUPFAM" id="SSF51230">
    <property type="entry name" value="Single hybrid motif"/>
    <property type="match status" value="1"/>
</dbReference>
<dbReference type="VEuPathDB" id="CryptoDB:Vbra_5434"/>
<evidence type="ECO:0000259" key="3">
    <source>
        <dbReference type="PROSITE" id="PS50968"/>
    </source>
</evidence>
<evidence type="ECO:0000313" key="4">
    <source>
        <dbReference type="EMBL" id="CEM02322.1"/>
    </source>
</evidence>
<name>A0A0G4EVU3_VITBC</name>
<accession>A0A0G4EVU3</accession>
<dbReference type="CDD" id="cd06850">
    <property type="entry name" value="biotinyl_domain"/>
    <property type="match status" value="1"/>
</dbReference>
<dbReference type="Pfam" id="PF00364">
    <property type="entry name" value="Biotin_lipoyl"/>
    <property type="match status" value="1"/>
</dbReference>
<gene>
    <name evidence="4" type="ORF">Vbra_5434</name>
</gene>
<dbReference type="STRING" id="1169540.A0A0G4EVU3"/>